<reference evidence="1" key="1">
    <citation type="submission" date="2011-06" db="EMBL/GenBank/DDBJ databases">
        <title>The Genome Sequence of Fusarium oxysporum Fo47.</title>
        <authorList>
            <consortium name="The Broad Institute Genome Sequencing Platform"/>
            <person name="Ma L.-J."/>
            <person name="Gale L.R."/>
            <person name="Schwartz D.C."/>
            <person name="Zhou S."/>
            <person name="Corby-Kistler H."/>
            <person name="Young S.K."/>
            <person name="Zeng Q."/>
            <person name="Gargeya S."/>
            <person name="Fitzgerald M."/>
            <person name="Haas B."/>
            <person name="Abouelleil A."/>
            <person name="Alvarado L."/>
            <person name="Arachchi H.M."/>
            <person name="Berlin A."/>
            <person name="Brown A."/>
            <person name="Chapman S.B."/>
            <person name="Chen Z."/>
            <person name="Dunbar C."/>
            <person name="Freedman E."/>
            <person name="Gearin G."/>
            <person name="Gellesch M."/>
            <person name="Goldberg J."/>
            <person name="Griggs A."/>
            <person name="Gujja S."/>
            <person name="Heiman D."/>
            <person name="Howarth C."/>
            <person name="Larson L."/>
            <person name="Lui A."/>
            <person name="MacDonald P.J.P."/>
            <person name="Mehta T."/>
            <person name="Montmayeur A."/>
            <person name="Murphy C."/>
            <person name="Neiman D."/>
            <person name="Pearson M."/>
            <person name="Priest M."/>
            <person name="Roberts A."/>
            <person name="Saif S."/>
            <person name="Shea T."/>
            <person name="Shenoy N."/>
            <person name="Sisk P."/>
            <person name="Stolte C."/>
            <person name="Sykes S."/>
            <person name="Wortman J."/>
            <person name="Nusbaum C."/>
            <person name="Birren B."/>
        </authorList>
    </citation>
    <scope>NUCLEOTIDE SEQUENCE [LARGE SCALE GENOMIC DNA]</scope>
    <source>
        <strain evidence="1">Fo47</strain>
    </source>
</reference>
<reference evidence="1" key="2">
    <citation type="submission" date="2014-02" db="EMBL/GenBank/DDBJ databases">
        <title>Annotation of the Genome Sequence of Fusarium oxysporum Fo47.</title>
        <authorList>
            <consortium name="The Broad Institute Genomics Platform"/>
            <person name="Ma L.-J."/>
            <person name="Corby-Kistler H."/>
            <person name="Broz K."/>
            <person name="Gale L.R."/>
            <person name="Jonkers W."/>
            <person name="O'Donnell K."/>
            <person name="Ploetz R."/>
            <person name="Steinberg C."/>
            <person name="Schwartz D.C."/>
            <person name="VanEtten H."/>
            <person name="Zhou S."/>
            <person name="Young S.K."/>
            <person name="Zeng Q."/>
            <person name="Gargeya S."/>
            <person name="Fitzgerald M."/>
            <person name="Abouelleil A."/>
            <person name="Alvarado L."/>
            <person name="Chapman S.B."/>
            <person name="Gainer-Dewar J."/>
            <person name="Goldberg J."/>
            <person name="Griggs A."/>
            <person name="Gujja S."/>
            <person name="Hansen M."/>
            <person name="Howarth C."/>
            <person name="Imamovic A."/>
            <person name="Ireland A."/>
            <person name="Larimer J."/>
            <person name="McCowan C."/>
            <person name="Murphy C."/>
            <person name="Pearson M."/>
            <person name="Poon T.W."/>
            <person name="Priest M."/>
            <person name="Roberts A."/>
            <person name="Saif S."/>
            <person name="Shea T."/>
            <person name="Sykes S."/>
            <person name="Wortman J."/>
            <person name="Nusbaum C."/>
            <person name="Birren B."/>
        </authorList>
    </citation>
    <scope>NUCLEOTIDE SEQUENCE</scope>
    <source>
        <strain evidence="1">Fo47</strain>
    </source>
</reference>
<sequence>MRMRLYDETSLSGPDPIEQILLRNAFWQLYVCDKTALVIKTRPVLIHEPHLDTVLTLEAYSRYPVLLFDHGVEADGARIKDSLLGGSYVVRRLWALAPRVIQGIELHSKRNLDPFTDMEAYHDRIANLSEAYFEMITLTNNHPVLVRTPDEPALDISRSADQHLVEILQRQRTSYLISLYTIKVIVLHLVIEYNMTEVIGLSSEPLILAMRQIELAQDFLNALESALFLHL</sequence>
<organism evidence="1">
    <name type="scientific">Fusarium oxysporum Fo47</name>
    <dbReference type="NCBI Taxonomy" id="660027"/>
    <lineage>
        <taxon>Eukaryota</taxon>
        <taxon>Fungi</taxon>
        <taxon>Dikarya</taxon>
        <taxon>Ascomycota</taxon>
        <taxon>Pezizomycotina</taxon>
        <taxon>Sordariomycetes</taxon>
        <taxon>Hypocreomycetidae</taxon>
        <taxon>Hypocreales</taxon>
        <taxon>Nectriaceae</taxon>
        <taxon>Fusarium</taxon>
        <taxon>Fusarium oxysporum species complex</taxon>
    </lineage>
</organism>
<accession>W9J7Q0</accession>
<dbReference type="EMBL" id="KI981474">
    <property type="protein sequence ID" value="EWZ28062.1"/>
    <property type="molecule type" value="Genomic_DNA"/>
</dbReference>
<dbReference type="AlphaFoldDB" id="W9J7Q0"/>
<evidence type="ECO:0008006" key="2">
    <source>
        <dbReference type="Google" id="ProtNLM"/>
    </source>
</evidence>
<dbReference type="Proteomes" id="UP000030766">
    <property type="component" value="Unassembled WGS sequence"/>
</dbReference>
<gene>
    <name evidence="1" type="ORF">FOZG_18227</name>
</gene>
<name>W9J7Q0_FUSOX</name>
<evidence type="ECO:0000313" key="1">
    <source>
        <dbReference type="EMBL" id="EWZ28062.1"/>
    </source>
</evidence>
<dbReference type="HOGENOM" id="CLU_020223_0_0_1"/>
<proteinExistence type="predicted"/>
<protein>
    <recommendedName>
        <fullName evidence="2">Transcription factor domain-containing protein</fullName>
    </recommendedName>
</protein>
<dbReference type="VEuPathDB" id="FungiDB:FOZG_18227"/>